<feature type="domain" description="PilZ" evidence="2">
    <location>
        <begin position="8"/>
        <end position="107"/>
    </location>
</feature>
<dbReference type="Pfam" id="PF07238">
    <property type="entry name" value="PilZ"/>
    <property type="match status" value="1"/>
</dbReference>
<keyword evidence="1" id="KW-0973">c-di-GMP</keyword>
<dbReference type="RefSeq" id="WP_091713349.1">
    <property type="nucleotide sequence ID" value="NZ_FOSH01000008.1"/>
</dbReference>
<dbReference type="EMBL" id="FOSH01000008">
    <property type="protein sequence ID" value="SFK30819.1"/>
    <property type="molecule type" value="Genomic_DNA"/>
</dbReference>
<dbReference type="PIRSF" id="PIRSF028141">
    <property type="entry name" value="C-di-GMP_BP_PA4608"/>
    <property type="match status" value="1"/>
</dbReference>
<proteinExistence type="predicted"/>
<keyword evidence="1" id="KW-0547">Nucleotide-binding</keyword>
<dbReference type="InterPro" id="IPR027021">
    <property type="entry name" value="C-di-GMP_BP_PA4608"/>
</dbReference>
<evidence type="ECO:0000259" key="2">
    <source>
        <dbReference type="Pfam" id="PF07238"/>
    </source>
</evidence>
<evidence type="ECO:0000256" key="1">
    <source>
        <dbReference type="PIRNR" id="PIRNR028141"/>
    </source>
</evidence>
<dbReference type="InterPro" id="IPR009875">
    <property type="entry name" value="PilZ_domain"/>
</dbReference>
<dbReference type="OrthoDB" id="5298508at2"/>
<keyword evidence="4" id="KW-1185">Reference proteome</keyword>
<dbReference type="STRING" id="45496.SAMN04488079_10849"/>
<name>A0A1I3YHI8_9GAMM</name>
<organism evidence="3 4">
    <name type="scientific">Methylophaga sulfidovorans</name>
    <dbReference type="NCBI Taxonomy" id="45496"/>
    <lineage>
        <taxon>Bacteria</taxon>
        <taxon>Pseudomonadati</taxon>
        <taxon>Pseudomonadota</taxon>
        <taxon>Gammaproteobacteria</taxon>
        <taxon>Thiotrichales</taxon>
        <taxon>Piscirickettsiaceae</taxon>
        <taxon>Methylophaga</taxon>
    </lineage>
</organism>
<reference evidence="4" key="1">
    <citation type="submission" date="2016-10" db="EMBL/GenBank/DDBJ databases">
        <authorList>
            <person name="Varghese N."/>
            <person name="Submissions S."/>
        </authorList>
    </citation>
    <scope>NUCLEOTIDE SEQUENCE [LARGE SCALE GENOMIC DNA]</scope>
    <source>
        <strain evidence="4">DSM 11578</strain>
    </source>
</reference>
<accession>A0A1I3YHI8</accession>
<dbReference type="AlphaFoldDB" id="A0A1I3YHI8"/>
<comment type="subunit">
    <text evidence="1">Monomer in both c-di-GMP-bound and free forms.</text>
</comment>
<dbReference type="GO" id="GO:0035438">
    <property type="term" value="F:cyclic-di-GMP binding"/>
    <property type="evidence" value="ECO:0007669"/>
    <property type="project" value="InterPro"/>
</dbReference>
<sequence length="127" mass="14414">MSDSTAQDRRRFSRIPFDAVAHINTENGDLFLNCQIIDISLKGLLVHKPGQWQSEIGDKCRLDLLLDNAQVIIEMETVIAHIDDEQIGFDCENISLDSITHLKRLIELNLGDEAILHRELSALIDQH</sequence>
<gene>
    <name evidence="3" type="ORF">SAMN04488079_10849</name>
</gene>
<evidence type="ECO:0000313" key="3">
    <source>
        <dbReference type="EMBL" id="SFK30819.1"/>
    </source>
</evidence>
<protein>
    <recommendedName>
        <fullName evidence="1">Cyclic diguanosine monophosphate-binding protein</fullName>
        <shortName evidence="1">c-di-GMP-binding protein</shortName>
    </recommendedName>
    <alternativeName>
        <fullName evidence="1">Pilz domain-containing protein</fullName>
    </alternativeName>
</protein>
<evidence type="ECO:0000313" key="4">
    <source>
        <dbReference type="Proteomes" id="UP000198924"/>
    </source>
</evidence>
<dbReference type="Gene3D" id="2.40.10.220">
    <property type="entry name" value="predicted glycosyltransferase like domains"/>
    <property type="match status" value="1"/>
</dbReference>
<dbReference type="Proteomes" id="UP000198924">
    <property type="component" value="Unassembled WGS sequence"/>
</dbReference>
<comment type="function">
    <text evidence="1">Binds the second messenger bis-(3'-5') cyclic dimeric guanosine monophosphate (c-di-GMP). Can bind two c-di-GMP molecules per monomer. May play a role in bacterial second-messenger regulated processes. Binding to c-di-GMP induces a conformational change of the C- and N-termini resulting in the exposure of a highly negative surface on one side of the protein to a possible effector protein.</text>
</comment>
<dbReference type="SUPFAM" id="SSF141371">
    <property type="entry name" value="PilZ domain-like"/>
    <property type="match status" value="1"/>
</dbReference>